<keyword evidence="2 3" id="KW-0067">ATP-binding</keyword>
<feature type="region of interest" description="Disordered" evidence="4">
    <location>
        <begin position="100"/>
        <end position="134"/>
    </location>
</feature>
<organism evidence="6 7">
    <name type="scientific">Ganoderma sinense ZZ0214-1</name>
    <dbReference type="NCBI Taxonomy" id="1077348"/>
    <lineage>
        <taxon>Eukaryota</taxon>
        <taxon>Fungi</taxon>
        <taxon>Dikarya</taxon>
        <taxon>Basidiomycota</taxon>
        <taxon>Agaricomycotina</taxon>
        <taxon>Agaricomycetes</taxon>
        <taxon>Polyporales</taxon>
        <taxon>Polyporaceae</taxon>
        <taxon>Ganoderma</taxon>
    </lineage>
</organism>
<dbReference type="PROSITE" id="PS00107">
    <property type="entry name" value="PROTEIN_KINASE_ATP"/>
    <property type="match status" value="1"/>
</dbReference>
<accession>A0A2G8SHQ4</accession>
<dbReference type="PANTHER" id="PTHR44167">
    <property type="entry name" value="OVARIAN-SPECIFIC SERINE/THREONINE-PROTEIN KINASE LOK-RELATED"/>
    <property type="match status" value="1"/>
</dbReference>
<dbReference type="InterPro" id="IPR011009">
    <property type="entry name" value="Kinase-like_dom_sf"/>
</dbReference>
<evidence type="ECO:0000256" key="4">
    <source>
        <dbReference type="SAM" id="MobiDB-lite"/>
    </source>
</evidence>
<proteinExistence type="predicted"/>
<dbReference type="Proteomes" id="UP000230002">
    <property type="component" value="Unassembled WGS sequence"/>
</dbReference>
<dbReference type="GO" id="GO:0005524">
    <property type="term" value="F:ATP binding"/>
    <property type="evidence" value="ECO:0007669"/>
    <property type="project" value="UniProtKB-UniRule"/>
</dbReference>
<sequence length="678" mass="75385">MAQVFRKVFAPLLSRLEHADRHYGLGLLVASCIGTRARMGFLNRKAISGISTQPRVSGGRSTVGVTPFAPSPTLIITPDQEPYVRKLPCAPYFAKAEPPRLHWRRRPAQPTLDQSSHQKDSNHPPLFDLGDKAAHPPPSFKDVALILSEDNLDLLQFPEAITTAFDSDSNPGSGSTTSRSSSSSSDSLKVVVGSVLEHDSLSSPPEPLSTPPPIPRSLPLDPPALASSGFILPNPLGLVARGSSQGSAPSSLALSDTDADADYWAALNPYNSNPARYADQVTSPFGNTFSIQGGLGRGCGGTVVFACNVRTARCVAIKVMHKRSSCRKVRGPVEIWTLEKRFLQLGCEAGIKDWVQMLESWHDEHNVYFVMELAFGSLRDKMMMDDYDLIEAKLWCREMLGAVAALRDHHIVHSDIKPDNFLMVNGGSVVLSDFGMAQTPEPALPTTAAFLEWRAFPGGTPGYYARQTLRKEGRYVSHATDIFGLGVVFAELLSHMRGALLWDVFRVPAEHADTKDVWMAMAQPARQKWLMEKYWLREVNLPRMSPEMDLIEQMLSEDGASVDELLAHRFFDVLFDGKGRLKYNHMTSQELPPLRVEREMRDLMFEAWHCGDEENGSYGHIRPSFAPVMNGSQVVRSRWLKDCELTKRQMREPFPSDFNWIWSPPRTPREPEGESASS</sequence>
<keyword evidence="7" id="KW-1185">Reference proteome</keyword>
<feature type="region of interest" description="Disordered" evidence="4">
    <location>
        <begin position="164"/>
        <end position="220"/>
    </location>
</feature>
<dbReference type="Pfam" id="PF00069">
    <property type="entry name" value="Pkinase"/>
    <property type="match status" value="1"/>
</dbReference>
<evidence type="ECO:0000256" key="3">
    <source>
        <dbReference type="PROSITE-ProRule" id="PRU10141"/>
    </source>
</evidence>
<dbReference type="GO" id="GO:0044773">
    <property type="term" value="P:mitotic DNA damage checkpoint signaling"/>
    <property type="evidence" value="ECO:0007669"/>
    <property type="project" value="TreeGrafter"/>
</dbReference>
<dbReference type="SMART" id="SM00220">
    <property type="entry name" value="S_TKc"/>
    <property type="match status" value="1"/>
</dbReference>
<dbReference type="OrthoDB" id="1668230at2759"/>
<dbReference type="PANTHER" id="PTHR44167:SF18">
    <property type="entry name" value="PROTEIN KINASE DOMAIN-CONTAINING PROTEIN"/>
    <property type="match status" value="1"/>
</dbReference>
<protein>
    <recommendedName>
        <fullName evidence="5">Protein kinase domain-containing protein</fullName>
    </recommendedName>
</protein>
<dbReference type="PROSITE" id="PS00108">
    <property type="entry name" value="PROTEIN_KINASE_ST"/>
    <property type="match status" value="1"/>
</dbReference>
<dbReference type="STRING" id="1077348.A0A2G8SHQ4"/>
<dbReference type="InterPro" id="IPR000719">
    <property type="entry name" value="Prot_kinase_dom"/>
</dbReference>
<evidence type="ECO:0000259" key="5">
    <source>
        <dbReference type="PROSITE" id="PS50011"/>
    </source>
</evidence>
<dbReference type="EMBL" id="AYKW01000008">
    <property type="protein sequence ID" value="PIL33305.1"/>
    <property type="molecule type" value="Genomic_DNA"/>
</dbReference>
<dbReference type="InterPro" id="IPR008271">
    <property type="entry name" value="Ser/Thr_kinase_AS"/>
</dbReference>
<evidence type="ECO:0000256" key="1">
    <source>
        <dbReference type="ARBA" id="ARBA00022741"/>
    </source>
</evidence>
<reference evidence="6 7" key="1">
    <citation type="journal article" date="2015" name="Sci. Rep.">
        <title>Chromosome-level genome map provides insights into diverse defense mechanisms in the medicinal fungus Ganoderma sinense.</title>
        <authorList>
            <person name="Zhu Y."/>
            <person name="Xu J."/>
            <person name="Sun C."/>
            <person name="Zhou S."/>
            <person name="Xu H."/>
            <person name="Nelson D.R."/>
            <person name="Qian J."/>
            <person name="Song J."/>
            <person name="Luo H."/>
            <person name="Xiang L."/>
            <person name="Li Y."/>
            <person name="Xu Z."/>
            <person name="Ji A."/>
            <person name="Wang L."/>
            <person name="Lu S."/>
            <person name="Hayward A."/>
            <person name="Sun W."/>
            <person name="Li X."/>
            <person name="Schwartz D.C."/>
            <person name="Wang Y."/>
            <person name="Chen S."/>
        </authorList>
    </citation>
    <scope>NUCLEOTIDE SEQUENCE [LARGE SCALE GENOMIC DNA]</scope>
    <source>
        <strain evidence="6 7">ZZ0214-1</strain>
    </source>
</reference>
<gene>
    <name evidence="6" type="ORF">GSI_04755</name>
</gene>
<dbReference type="CDD" id="cd00180">
    <property type="entry name" value="PKc"/>
    <property type="match status" value="1"/>
</dbReference>
<evidence type="ECO:0000256" key="2">
    <source>
        <dbReference type="ARBA" id="ARBA00022840"/>
    </source>
</evidence>
<dbReference type="GO" id="GO:0005737">
    <property type="term" value="C:cytoplasm"/>
    <property type="evidence" value="ECO:0007669"/>
    <property type="project" value="TreeGrafter"/>
</dbReference>
<dbReference type="PROSITE" id="PS50011">
    <property type="entry name" value="PROTEIN_KINASE_DOM"/>
    <property type="match status" value="1"/>
</dbReference>
<evidence type="ECO:0000313" key="6">
    <source>
        <dbReference type="EMBL" id="PIL33305.1"/>
    </source>
</evidence>
<dbReference type="GO" id="GO:0005634">
    <property type="term" value="C:nucleus"/>
    <property type="evidence" value="ECO:0007669"/>
    <property type="project" value="TreeGrafter"/>
</dbReference>
<dbReference type="PROSITE" id="PS51257">
    <property type="entry name" value="PROKAR_LIPOPROTEIN"/>
    <property type="match status" value="1"/>
</dbReference>
<dbReference type="Gene3D" id="1.10.510.10">
    <property type="entry name" value="Transferase(Phosphotransferase) domain 1"/>
    <property type="match status" value="1"/>
</dbReference>
<dbReference type="InterPro" id="IPR017441">
    <property type="entry name" value="Protein_kinase_ATP_BS"/>
</dbReference>
<feature type="domain" description="Protein kinase" evidence="5">
    <location>
        <begin position="289"/>
        <end position="571"/>
    </location>
</feature>
<dbReference type="Gene3D" id="3.30.200.20">
    <property type="entry name" value="Phosphorylase Kinase, domain 1"/>
    <property type="match status" value="1"/>
</dbReference>
<name>A0A2G8SHQ4_9APHY</name>
<keyword evidence="1 3" id="KW-0547">Nucleotide-binding</keyword>
<feature type="compositionally biased region" description="Pro residues" evidence="4">
    <location>
        <begin position="204"/>
        <end position="220"/>
    </location>
</feature>
<feature type="binding site" evidence="3">
    <location>
        <position position="318"/>
    </location>
    <ligand>
        <name>ATP</name>
        <dbReference type="ChEBI" id="CHEBI:30616"/>
    </ligand>
</feature>
<dbReference type="SUPFAM" id="SSF56112">
    <property type="entry name" value="Protein kinase-like (PK-like)"/>
    <property type="match status" value="1"/>
</dbReference>
<comment type="caution">
    <text evidence="6">The sequence shown here is derived from an EMBL/GenBank/DDBJ whole genome shotgun (WGS) entry which is preliminary data.</text>
</comment>
<dbReference type="AlphaFoldDB" id="A0A2G8SHQ4"/>
<dbReference type="GO" id="GO:0004674">
    <property type="term" value="F:protein serine/threonine kinase activity"/>
    <property type="evidence" value="ECO:0007669"/>
    <property type="project" value="TreeGrafter"/>
</dbReference>
<evidence type="ECO:0000313" key="7">
    <source>
        <dbReference type="Proteomes" id="UP000230002"/>
    </source>
</evidence>
<feature type="compositionally biased region" description="Low complexity" evidence="4">
    <location>
        <begin position="169"/>
        <end position="195"/>
    </location>
</feature>